<dbReference type="EMBL" id="JAUEPL010000035">
    <property type="protein sequence ID" value="MDN3296576.1"/>
    <property type="molecule type" value="Genomic_DNA"/>
</dbReference>
<sequence length="111" mass="11563">MAQRTHRLLAIAALTAATVVVPMTATAQAAPATAYTNDDRGHHDRWKHHDKDGKNHGRWNNDCGCDDKGHGKDGHGKDGHGKDGHGKDGHGKDGHGKGGSCYGGGLLGGIL</sequence>
<comment type="caution">
    <text evidence="3">The sequence shown here is derived from an EMBL/GenBank/DDBJ whole genome shotgun (WGS) entry which is preliminary data.</text>
</comment>
<evidence type="ECO:0000256" key="2">
    <source>
        <dbReference type="SAM" id="SignalP"/>
    </source>
</evidence>
<feature type="chain" id="PRO_5045526950" evidence="2">
    <location>
        <begin position="30"/>
        <end position="111"/>
    </location>
</feature>
<feature type="compositionally biased region" description="Basic and acidic residues" evidence="1">
    <location>
        <begin position="37"/>
        <end position="55"/>
    </location>
</feature>
<protein>
    <submittedName>
        <fullName evidence="3">Uncharacterized protein</fullName>
    </submittedName>
</protein>
<dbReference type="RefSeq" id="WP_290113832.1">
    <property type="nucleotide sequence ID" value="NZ_JAUEPL010000035.1"/>
</dbReference>
<reference evidence="3" key="1">
    <citation type="submission" date="2023-06" db="EMBL/GenBank/DDBJ databases">
        <title>WGS-Sequencing of Streptomyces ficellus isolate 21 collected from sand in Gara Djebilet Iron Mine in Algeria.</title>
        <authorList>
            <person name="Zegers G.P."/>
            <person name="Gomez A."/>
            <person name="Gueddou A."/>
            <person name="Zahara A.F."/>
            <person name="Worth M."/>
            <person name="Sevigny J.L."/>
            <person name="Tisa L."/>
        </authorList>
    </citation>
    <scope>NUCLEOTIDE SEQUENCE</scope>
    <source>
        <strain evidence="3">AS11</strain>
    </source>
</reference>
<keyword evidence="2" id="KW-0732">Signal</keyword>
<name>A0ABT7ZBZ4_9ACTN</name>
<dbReference type="Proteomes" id="UP001174050">
    <property type="component" value="Unassembled WGS sequence"/>
</dbReference>
<evidence type="ECO:0000313" key="3">
    <source>
        <dbReference type="EMBL" id="MDN3296576.1"/>
    </source>
</evidence>
<organism evidence="3 4">
    <name type="scientific">Streptomyces ficellus</name>
    <dbReference type="NCBI Taxonomy" id="1977088"/>
    <lineage>
        <taxon>Bacteria</taxon>
        <taxon>Bacillati</taxon>
        <taxon>Actinomycetota</taxon>
        <taxon>Actinomycetes</taxon>
        <taxon>Kitasatosporales</taxon>
        <taxon>Streptomycetaceae</taxon>
        <taxon>Streptomyces</taxon>
    </lineage>
</organism>
<evidence type="ECO:0000313" key="4">
    <source>
        <dbReference type="Proteomes" id="UP001174050"/>
    </source>
</evidence>
<accession>A0ABT7ZBZ4</accession>
<gene>
    <name evidence="3" type="ORF">QWM81_21495</name>
</gene>
<evidence type="ECO:0000256" key="1">
    <source>
        <dbReference type="SAM" id="MobiDB-lite"/>
    </source>
</evidence>
<feature type="region of interest" description="Disordered" evidence="1">
    <location>
        <begin position="29"/>
        <end position="111"/>
    </location>
</feature>
<feature type="signal peptide" evidence="2">
    <location>
        <begin position="1"/>
        <end position="29"/>
    </location>
</feature>
<proteinExistence type="predicted"/>
<feature type="compositionally biased region" description="Gly residues" evidence="1">
    <location>
        <begin position="97"/>
        <end position="111"/>
    </location>
</feature>
<feature type="compositionally biased region" description="Basic and acidic residues" evidence="1">
    <location>
        <begin position="65"/>
        <end position="96"/>
    </location>
</feature>
<keyword evidence="4" id="KW-1185">Reference proteome</keyword>